<dbReference type="AlphaFoldDB" id="A0A9E7KSV4"/>
<evidence type="ECO:0000313" key="5">
    <source>
        <dbReference type="Proteomes" id="UP001055439"/>
    </source>
</evidence>
<reference evidence="4" key="1">
    <citation type="submission" date="2022-05" db="EMBL/GenBank/DDBJ databases">
        <title>The Musa troglodytarum L. genome provides insights into the mechanism of non-climacteric behaviour and enrichment of carotenoids.</title>
        <authorList>
            <person name="Wang J."/>
        </authorList>
    </citation>
    <scope>NUCLEOTIDE SEQUENCE</scope>
    <source>
        <tissue evidence="4">Leaf</tissue>
    </source>
</reference>
<feature type="transmembrane region" description="Helical" evidence="2">
    <location>
        <begin position="134"/>
        <end position="155"/>
    </location>
</feature>
<proteinExistence type="predicted"/>
<dbReference type="GO" id="GO:0008270">
    <property type="term" value="F:zinc ion binding"/>
    <property type="evidence" value="ECO:0007669"/>
    <property type="project" value="UniProtKB-KW"/>
</dbReference>
<dbReference type="EMBL" id="CP097510">
    <property type="protein sequence ID" value="URE26314.1"/>
    <property type="molecule type" value="Genomic_DNA"/>
</dbReference>
<keyword evidence="1" id="KW-0479">Metal-binding</keyword>
<feature type="transmembrane region" description="Helical" evidence="2">
    <location>
        <begin position="220"/>
        <end position="238"/>
    </location>
</feature>
<feature type="transmembrane region" description="Helical" evidence="2">
    <location>
        <begin position="167"/>
        <end position="185"/>
    </location>
</feature>
<keyword evidence="1" id="KW-0863">Zinc-finger</keyword>
<keyword evidence="2" id="KW-0472">Membrane</keyword>
<name>A0A9E7KSV4_9LILI</name>
<feature type="transmembrane region" description="Helical" evidence="2">
    <location>
        <begin position="258"/>
        <end position="283"/>
    </location>
</feature>
<dbReference type="InterPro" id="IPR001841">
    <property type="entry name" value="Znf_RING"/>
</dbReference>
<keyword evidence="2" id="KW-1133">Transmembrane helix</keyword>
<evidence type="ECO:0000256" key="1">
    <source>
        <dbReference type="PROSITE-ProRule" id="PRU00175"/>
    </source>
</evidence>
<protein>
    <submittedName>
        <fullName evidence="4">Zinc finger, C3HC4 type (RING finger)</fullName>
    </submittedName>
</protein>
<keyword evidence="5" id="KW-1185">Reference proteome</keyword>
<dbReference type="OrthoDB" id="8062037at2759"/>
<evidence type="ECO:0000256" key="2">
    <source>
        <dbReference type="SAM" id="Phobius"/>
    </source>
</evidence>
<feature type="domain" description="RING-type" evidence="3">
    <location>
        <begin position="331"/>
        <end position="372"/>
    </location>
</feature>
<dbReference type="InterPro" id="IPR013083">
    <property type="entry name" value="Znf_RING/FYVE/PHD"/>
</dbReference>
<keyword evidence="1" id="KW-0862">Zinc</keyword>
<gene>
    <name evidence="4" type="ORF">MUK42_33345</name>
</gene>
<dbReference type="Pfam" id="PF13639">
    <property type="entry name" value="zf-RING_2"/>
    <property type="match status" value="1"/>
</dbReference>
<organism evidence="4 5">
    <name type="scientific">Musa troglodytarum</name>
    <name type="common">fe'i banana</name>
    <dbReference type="NCBI Taxonomy" id="320322"/>
    <lineage>
        <taxon>Eukaryota</taxon>
        <taxon>Viridiplantae</taxon>
        <taxon>Streptophyta</taxon>
        <taxon>Embryophyta</taxon>
        <taxon>Tracheophyta</taxon>
        <taxon>Spermatophyta</taxon>
        <taxon>Magnoliopsida</taxon>
        <taxon>Liliopsida</taxon>
        <taxon>Zingiberales</taxon>
        <taxon>Musaceae</taxon>
        <taxon>Musa</taxon>
    </lineage>
</organism>
<evidence type="ECO:0000259" key="3">
    <source>
        <dbReference type="PROSITE" id="PS50089"/>
    </source>
</evidence>
<dbReference type="Proteomes" id="UP001055439">
    <property type="component" value="Chromosome 8"/>
</dbReference>
<keyword evidence="2" id="KW-0812">Transmembrane</keyword>
<sequence>MNSQVVVATAASPTRPVSTALFIRNLVANHTTNMHCNMMSSGSLDPLLAEFSFHHESKLCSMNLLRCFSSGTRSQMPPVAGNNDGARALPLALLMRMAMRVSRARWFSFLRRVFRYQNGSRSDLVSNPFNARPWLALELATLVAQVVIVTVTMATSRKENPVWPLRIWLTGYNMGNLLSLPLIYWRYRHSTAGLNTDVEQQRSNDDSSSSSSYLMNKSRTFLELFFAMWFVMGNVWIFDSRHGSFDRAPKLHVLCVSILAWNAILYSFPFLLFLLLCCCVPFISHLIGYNIGLASTERGASEDQIARLPRWRFKDVKPTADDDLGNENQECCICLARYSDKEEVRQLPCLHVFHLNCVDQWLRIMSACPLCKQGLEN</sequence>
<dbReference type="SMART" id="SM00184">
    <property type="entry name" value="RING"/>
    <property type="match status" value="1"/>
</dbReference>
<dbReference type="PROSITE" id="PS50089">
    <property type="entry name" value="ZF_RING_2"/>
    <property type="match status" value="1"/>
</dbReference>
<dbReference type="PANTHER" id="PTHR46225">
    <property type="entry name" value="C3H4 TYPE ZINC FINGER PROTEIN"/>
    <property type="match status" value="1"/>
</dbReference>
<dbReference type="PANTHER" id="PTHR46225:SF1">
    <property type="entry name" value="RING_U-BOX SUPERFAMILY PROTEIN"/>
    <property type="match status" value="1"/>
</dbReference>
<dbReference type="SUPFAM" id="SSF57850">
    <property type="entry name" value="RING/U-box"/>
    <property type="match status" value="1"/>
</dbReference>
<accession>A0A9E7KSV4</accession>
<dbReference type="Gene3D" id="3.30.40.10">
    <property type="entry name" value="Zinc/RING finger domain, C3HC4 (zinc finger)"/>
    <property type="match status" value="1"/>
</dbReference>
<evidence type="ECO:0000313" key="4">
    <source>
        <dbReference type="EMBL" id="URE26314.1"/>
    </source>
</evidence>